<dbReference type="Proteomes" id="UP000023152">
    <property type="component" value="Unassembled WGS sequence"/>
</dbReference>
<sequence length="236" mass="27399">MYQDEGKIGSQTDTGSNETKGSEDFNVMITSSDLMKDFNLTPEETGVFEFFKSRHEELSSNVNNRNAKMLEELKDFESNPNVVRAVKSILLKVAVDMDSRVDEIKLEDFVMIQKESWSDIQKQMADWNKNPDQISLFKIMLPNIMARLSSSENFSTLCQHDVFTKNEQSPLFEFSEKMILVLLLEKFPICNYKFMEMYSRIPGKAQPFLYYSPLDDKYKIALSAYYNLLVPDRPII</sequence>
<keyword evidence="3" id="KW-1185">Reference proteome</keyword>
<accession>X6NDX2</accession>
<comment type="caution">
    <text evidence="2">The sequence shown here is derived from an EMBL/GenBank/DDBJ whole genome shotgun (WGS) entry which is preliminary data.</text>
</comment>
<gene>
    <name evidence="2" type="ORF">RFI_12968</name>
</gene>
<feature type="compositionally biased region" description="Polar residues" evidence="1">
    <location>
        <begin position="9"/>
        <end position="19"/>
    </location>
</feature>
<dbReference type="EMBL" id="ASPP01009377">
    <property type="protein sequence ID" value="ETO24191.1"/>
    <property type="molecule type" value="Genomic_DNA"/>
</dbReference>
<evidence type="ECO:0000256" key="1">
    <source>
        <dbReference type="SAM" id="MobiDB-lite"/>
    </source>
</evidence>
<reference evidence="2 3" key="1">
    <citation type="journal article" date="2013" name="Curr. Biol.">
        <title>The Genome of the Foraminiferan Reticulomyxa filosa.</title>
        <authorList>
            <person name="Glockner G."/>
            <person name="Hulsmann N."/>
            <person name="Schleicher M."/>
            <person name="Noegel A.A."/>
            <person name="Eichinger L."/>
            <person name="Gallinger C."/>
            <person name="Pawlowski J."/>
            <person name="Sierra R."/>
            <person name="Euteneuer U."/>
            <person name="Pillet L."/>
            <person name="Moustafa A."/>
            <person name="Platzer M."/>
            <person name="Groth M."/>
            <person name="Szafranski K."/>
            <person name="Schliwa M."/>
        </authorList>
    </citation>
    <scope>NUCLEOTIDE SEQUENCE [LARGE SCALE GENOMIC DNA]</scope>
</reference>
<proteinExistence type="predicted"/>
<evidence type="ECO:0000313" key="3">
    <source>
        <dbReference type="Proteomes" id="UP000023152"/>
    </source>
</evidence>
<feature type="region of interest" description="Disordered" evidence="1">
    <location>
        <begin position="1"/>
        <end position="24"/>
    </location>
</feature>
<evidence type="ECO:0000313" key="2">
    <source>
        <dbReference type="EMBL" id="ETO24191.1"/>
    </source>
</evidence>
<dbReference type="AlphaFoldDB" id="X6NDX2"/>
<organism evidence="2 3">
    <name type="scientific">Reticulomyxa filosa</name>
    <dbReference type="NCBI Taxonomy" id="46433"/>
    <lineage>
        <taxon>Eukaryota</taxon>
        <taxon>Sar</taxon>
        <taxon>Rhizaria</taxon>
        <taxon>Retaria</taxon>
        <taxon>Foraminifera</taxon>
        <taxon>Monothalamids</taxon>
        <taxon>Reticulomyxidae</taxon>
        <taxon>Reticulomyxa</taxon>
    </lineage>
</organism>
<protein>
    <submittedName>
        <fullName evidence="2">Uncharacterized protein</fullName>
    </submittedName>
</protein>
<name>X6NDX2_RETFI</name>
<feature type="non-terminal residue" evidence="2">
    <location>
        <position position="236"/>
    </location>
</feature>